<evidence type="ECO:0000256" key="1">
    <source>
        <dbReference type="SAM" id="SignalP"/>
    </source>
</evidence>
<dbReference type="SUPFAM" id="SSF53850">
    <property type="entry name" value="Periplasmic binding protein-like II"/>
    <property type="match status" value="1"/>
</dbReference>
<proteinExistence type="predicted"/>
<dbReference type="PROSITE" id="PS51257">
    <property type="entry name" value="PROKAR_LIPOPROTEIN"/>
    <property type="match status" value="1"/>
</dbReference>
<organism evidence="3 4">
    <name type="scientific">Mycolicibacterium goodii</name>
    <name type="common">Mycobacterium goodii</name>
    <dbReference type="NCBI Taxonomy" id="134601"/>
    <lineage>
        <taxon>Bacteria</taxon>
        <taxon>Bacillati</taxon>
        <taxon>Actinomycetota</taxon>
        <taxon>Actinomycetes</taxon>
        <taxon>Mycobacteriales</taxon>
        <taxon>Mycobacteriaceae</taxon>
        <taxon>Mycolicibacterium</taxon>
    </lineage>
</organism>
<dbReference type="Pfam" id="PF09084">
    <property type="entry name" value="NMT1"/>
    <property type="match status" value="1"/>
</dbReference>
<evidence type="ECO:0000313" key="4">
    <source>
        <dbReference type="Proteomes" id="UP000062255"/>
    </source>
</evidence>
<gene>
    <name evidence="3" type="ORF">AFA91_27035</name>
</gene>
<dbReference type="OrthoDB" id="9815602at2"/>
<dbReference type="AlphaFoldDB" id="A0A0K0XC38"/>
<dbReference type="RefSeq" id="WP_049747400.1">
    <property type="nucleotide sequence ID" value="NZ_CP012150.1"/>
</dbReference>
<sequence length="339" mass="35521">MSTMRTLSTALGCSVVTIGLLAGCSGGASRDANPDDPVKIDITVTHDTEPFSVPWLVAIDQGFFKKRGVEVGKIVPGKGGASTIQNQLSGDLPIADTSFPAVVDAKASGADLVVVGGAVQSLAGNDFYTLAQNRAVNSVKDVKVWSFTREGSVTQQLTYLLPDAEGIDADAVQRKAAGGLGEGLALLEGGDVDAAVVPIAEALKNAQAYKLVVSAKEVIPRFQQTVMTTTPEYAEEHPGVIKAITEGYDEAVQWTIDNPAQAAAIWAKHTKEDNAVAEQIVASYIESDYWGVGFNSEAIANALKGFELVGKDASAVDLCELFDPQYLPDGASTKAAENC</sequence>
<feature type="signal peptide" evidence="1">
    <location>
        <begin position="1"/>
        <end position="22"/>
    </location>
</feature>
<reference evidence="3 4" key="1">
    <citation type="submission" date="2015-07" db="EMBL/GenBank/DDBJ databases">
        <title>Complete genome sequence of Mycobacterium goodii X7B, a facultative thermophilic biodesulfurizing bacterium.</title>
        <authorList>
            <person name="Yu B."/>
            <person name="Li F."/>
            <person name="Xu P."/>
        </authorList>
    </citation>
    <scope>NUCLEOTIDE SEQUENCE [LARGE SCALE GENOMIC DNA]</scope>
    <source>
        <strain evidence="3 4">X7B</strain>
    </source>
</reference>
<dbReference type="Gene3D" id="3.40.190.10">
    <property type="entry name" value="Periplasmic binding protein-like II"/>
    <property type="match status" value="2"/>
</dbReference>
<feature type="domain" description="SsuA/THI5-like" evidence="2">
    <location>
        <begin position="53"/>
        <end position="262"/>
    </location>
</feature>
<dbReference type="STRING" id="134601.AFA91_27035"/>
<keyword evidence="1" id="KW-0732">Signal</keyword>
<evidence type="ECO:0000259" key="2">
    <source>
        <dbReference type="Pfam" id="PF09084"/>
    </source>
</evidence>
<dbReference type="PATRIC" id="fig|134601.6.peg.5586"/>
<feature type="chain" id="PRO_5038879130" evidence="1">
    <location>
        <begin position="23"/>
        <end position="339"/>
    </location>
</feature>
<dbReference type="InterPro" id="IPR015168">
    <property type="entry name" value="SsuA/THI5"/>
</dbReference>
<dbReference type="EMBL" id="CP012150">
    <property type="protein sequence ID" value="AKS34941.1"/>
    <property type="molecule type" value="Genomic_DNA"/>
</dbReference>
<protein>
    <submittedName>
        <fullName evidence="3">Periplasmic substrate-binding protein</fullName>
    </submittedName>
</protein>
<evidence type="ECO:0000313" key="3">
    <source>
        <dbReference type="EMBL" id="AKS34941.1"/>
    </source>
</evidence>
<name>A0A0K0XC38_MYCGD</name>
<dbReference type="PANTHER" id="PTHR30024">
    <property type="entry name" value="ALIPHATIC SULFONATES-BINDING PROTEIN-RELATED"/>
    <property type="match status" value="1"/>
</dbReference>
<accession>A0A0K0XC38</accession>
<dbReference type="Proteomes" id="UP000062255">
    <property type="component" value="Chromosome"/>
</dbReference>
<dbReference type="KEGG" id="mgo:AFA91_27035"/>